<dbReference type="OrthoDB" id="8283660at2"/>
<dbReference type="KEGG" id="same:SAMCFNEI73_Ch0596"/>
<evidence type="ECO:0000313" key="2">
    <source>
        <dbReference type="Proteomes" id="UP000182306"/>
    </source>
</evidence>
<dbReference type="Proteomes" id="UP000182306">
    <property type="component" value="Chromosome"/>
</dbReference>
<dbReference type="RefSeq" id="WP_156877927.1">
    <property type="nucleotide sequence ID" value="NZ_CP013107.1"/>
</dbReference>
<proteinExistence type="predicted"/>
<reference evidence="1 2" key="1">
    <citation type="submission" date="2015-10" db="EMBL/GenBank/DDBJ databases">
        <title>Genomic differences between typical nodule nitrogen-fixing rhizobial strains and those coming from bean seeds.</title>
        <authorList>
            <person name="Peralta H."/>
            <person name="Aguilar-Vera A."/>
            <person name="Diaz R."/>
            <person name="Mora Y."/>
            <person name="Martinez-Batallar G."/>
            <person name="Salazar E."/>
            <person name="Vargas-Lagunas C."/>
            <person name="Encarnacion S."/>
            <person name="Girard L."/>
            <person name="Mora J."/>
        </authorList>
    </citation>
    <scope>NUCLEOTIDE SEQUENCE [LARGE SCALE GENOMIC DNA]</scope>
    <source>
        <strain evidence="1 2">CFNEI 73</strain>
    </source>
</reference>
<sequence length="121" mass="13745">MDELFEDEFELEFEELFEEEFELEFEELFEDELELELLDELELELDELLPATMISPSVRPVAWLLCLCELAPSGRICGCWLASAAEPTNAANPAASAVFTQFLIMPITPHLDRTGFLGPME</sequence>
<keyword evidence="2" id="KW-1185">Reference proteome</keyword>
<protein>
    <submittedName>
        <fullName evidence="1">Uncharacterized protein</fullName>
    </submittedName>
</protein>
<organism evidence="1 2">
    <name type="scientific">Sinorhizobium americanum</name>
    <dbReference type="NCBI Taxonomy" id="194963"/>
    <lineage>
        <taxon>Bacteria</taxon>
        <taxon>Pseudomonadati</taxon>
        <taxon>Pseudomonadota</taxon>
        <taxon>Alphaproteobacteria</taxon>
        <taxon>Hyphomicrobiales</taxon>
        <taxon>Rhizobiaceae</taxon>
        <taxon>Sinorhizobium/Ensifer group</taxon>
        <taxon>Sinorhizobium</taxon>
    </lineage>
</organism>
<accession>A0A1L3LIG8</accession>
<dbReference type="AlphaFoldDB" id="A0A1L3LIG8"/>
<gene>
    <name evidence="1" type="ORF">SAMCFNEI73_Ch0596</name>
</gene>
<dbReference type="EMBL" id="CP013107">
    <property type="protein sequence ID" value="APG89922.1"/>
    <property type="molecule type" value="Genomic_DNA"/>
</dbReference>
<name>A0A1L3LIG8_9HYPH</name>
<evidence type="ECO:0000313" key="1">
    <source>
        <dbReference type="EMBL" id="APG89922.1"/>
    </source>
</evidence>